<protein>
    <submittedName>
        <fullName evidence="1">Uncharacterized protein</fullName>
    </submittedName>
</protein>
<evidence type="ECO:0000313" key="1">
    <source>
        <dbReference type="EMBL" id="GFR03699.1"/>
    </source>
</evidence>
<dbReference type="Proteomes" id="UP000887116">
    <property type="component" value="Unassembled WGS sequence"/>
</dbReference>
<name>A0A8X6LE17_TRICU</name>
<gene>
    <name evidence="1" type="primary">NCL1_28519</name>
    <name evidence="1" type="ORF">TNCT_431931</name>
</gene>
<keyword evidence="2" id="KW-1185">Reference proteome</keyword>
<reference evidence="1" key="1">
    <citation type="submission" date="2020-07" db="EMBL/GenBank/DDBJ databases">
        <title>Multicomponent nature underlies the extraordinary mechanical properties of spider dragline silk.</title>
        <authorList>
            <person name="Kono N."/>
            <person name="Nakamura H."/>
            <person name="Mori M."/>
            <person name="Yoshida Y."/>
            <person name="Ohtoshi R."/>
            <person name="Malay A.D."/>
            <person name="Moran D.A.P."/>
            <person name="Tomita M."/>
            <person name="Numata K."/>
            <person name="Arakawa K."/>
        </authorList>
    </citation>
    <scope>NUCLEOTIDE SEQUENCE</scope>
</reference>
<dbReference type="AlphaFoldDB" id="A0A8X6LE17"/>
<proteinExistence type="predicted"/>
<organism evidence="1 2">
    <name type="scientific">Trichonephila clavata</name>
    <name type="common">Joro spider</name>
    <name type="synonym">Nephila clavata</name>
    <dbReference type="NCBI Taxonomy" id="2740835"/>
    <lineage>
        <taxon>Eukaryota</taxon>
        <taxon>Metazoa</taxon>
        <taxon>Ecdysozoa</taxon>
        <taxon>Arthropoda</taxon>
        <taxon>Chelicerata</taxon>
        <taxon>Arachnida</taxon>
        <taxon>Araneae</taxon>
        <taxon>Araneomorphae</taxon>
        <taxon>Entelegynae</taxon>
        <taxon>Araneoidea</taxon>
        <taxon>Nephilidae</taxon>
        <taxon>Trichonephila</taxon>
    </lineage>
</organism>
<dbReference type="EMBL" id="BMAO01025598">
    <property type="protein sequence ID" value="GFR03699.1"/>
    <property type="molecule type" value="Genomic_DNA"/>
</dbReference>
<comment type="caution">
    <text evidence="1">The sequence shown here is derived from an EMBL/GenBank/DDBJ whole genome shotgun (WGS) entry which is preliminary data.</text>
</comment>
<sequence length="113" mass="13162">MRWNVTVHLWKPLGTIHYHTVSSPWVGKFQQRRVSTGDEQRSGRPVNVRTDMARTIIEQLIDEDRQWTLLELGRASGIEKRTTNESSCQLYVYCVVILLHREGHIALYTTVIN</sequence>
<dbReference type="OrthoDB" id="6428254at2759"/>
<evidence type="ECO:0000313" key="2">
    <source>
        <dbReference type="Proteomes" id="UP000887116"/>
    </source>
</evidence>
<accession>A0A8X6LE17</accession>